<sequence>MTFSEKGYPSLPNNEEVPFSLLLDNQYSDFEGTENIDREVNAFIKRWKIEGASLAVTKNERLVYAKGFGTANKQTGEEVKPGHLFRIASVSKLITAVAIMRLYEEGQLELDDPVFGESGILNDSVFVNYVDPRVEEITVRHLLNHTAGWS</sequence>
<dbReference type="PANTHER" id="PTHR46825">
    <property type="entry name" value="D-ALANYL-D-ALANINE-CARBOXYPEPTIDASE/ENDOPEPTIDASE AMPH"/>
    <property type="match status" value="1"/>
</dbReference>
<accession>X1D7T6</accession>
<dbReference type="Gene3D" id="3.40.710.10">
    <property type="entry name" value="DD-peptidase/beta-lactamase superfamily"/>
    <property type="match status" value="1"/>
</dbReference>
<comment type="caution">
    <text evidence="2">The sequence shown here is derived from an EMBL/GenBank/DDBJ whole genome shotgun (WGS) entry which is preliminary data.</text>
</comment>
<evidence type="ECO:0000313" key="2">
    <source>
        <dbReference type="EMBL" id="GAH01144.1"/>
    </source>
</evidence>
<dbReference type="PANTHER" id="PTHR46825:SF9">
    <property type="entry name" value="BETA-LACTAMASE-RELATED DOMAIN-CONTAINING PROTEIN"/>
    <property type="match status" value="1"/>
</dbReference>
<dbReference type="AlphaFoldDB" id="X1D7T6"/>
<gene>
    <name evidence="2" type="ORF">S01H4_47671</name>
</gene>
<feature type="non-terminal residue" evidence="2">
    <location>
        <position position="150"/>
    </location>
</feature>
<dbReference type="Pfam" id="PF00144">
    <property type="entry name" value="Beta-lactamase"/>
    <property type="match status" value="1"/>
</dbReference>
<proteinExistence type="predicted"/>
<dbReference type="InterPro" id="IPR012338">
    <property type="entry name" value="Beta-lactam/transpept-like"/>
</dbReference>
<name>X1D7T6_9ZZZZ</name>
<dbReference type="SUPFAM" id="SSF56601">
    <property type="entry name" value="beta-lactamase/transpeptidase-like"/>
    <property type="match status" value="1"/>
</dbReference>
<protein>
    <recommendedName>
        <fullName evidence="1">Beta-lactamase-related domain-containing protein</fullName>
    </recommendedName>
</protein>
<evidence type="ECO:0000259" key="1">
    <source>
        <dbReference type="Pfam" id="PF00144"/>
    </source>
</evidence>
<dbReference type="InterPro" id="IPR001466">
    <property type="entry name" value="Beta-lactam-related"/>
</dbReference>
<organism evidence="2">
    <name type="scientific">marine sediment metagenome</name>
    <dbReference type="NCBI Taxonomy" id="412755"/>
    <lineage>
        <taxon>unclassified sequences</taxon>
        <taxon>metagenomes</taxon>
        <taxon>ecological metagenomes</taxon>
    </lineage>
</organism>
<dbReference type="EMBL" id="BART01026791">
    <property type="protein sequence ID" value="GAH01144.1"/>
    <property type="molecule type" value="Genomic_DNA"/>
</dbReference>
<feature type="domain" description="Beta-lactamase-related" evidence="1">
    <location>
        <begin position="41"/>
        <end position="149"/>
    </location>
</feature>
<dbReference type="InterPro" id="IPR050491">
    <property type="entry name" value="AmpC-like"/>
</dbReference>
<reference evidence="2" key="1">
    <citation type="journal article" date="2014" name="Front. Microbiol.">
        <title>High frequency of phylogenetically diverse reductive dehalogenase-homologous genes in deep subseafloor sedimentary metagenomes.</title>
        <authorList>
            <person name="Kawai M."/>
            <person name="Futagami T."/>
            <person name="Toyoda A."/>
            <person name="Takaki Y."/>
            <person name="Nishi S."/>
            <person name="Hori S."/>
            <person name="Arai W."/>
            <person name="Tsubouchi T."/>
            <person name="Morono Y."/>
            <person name="Uchiyama I."/>
            <person name="Ito T."/>
            <person name="Fujiyama A."/>
            <person name="Inagaki F."/>
            <person name="Takami H."/>
        </authorList>
    </citation>
    <scope>NUCLEOTIDE SEQUENCE</scope>
    <source>
        <strain evidence="2">Expedition CK06-06</strain>
    </source>
</reference>